<dbReference type="AlphaFoldDB" id="A0A9D2GZN3"/>
<name>A0A9D2GZN3_9FIRM</name>
<dbReference type="PROSITE" id="PS51257">
    <property type="entry name" value="PROKAR_LIPOPROTEIN"/>
    <property type="match status" value="1"/>
</dbReference>
<reference evidence="2" key="2">
    <citation type="submission" date="2021-04" db="EMBL/GenBank/DDBJ databases">
        <authorList>
            <person name="Gilroy R."/>
        </authorList>
    </citation>
    <scope>NUCLEOTIDE SEQUENCE</scope>
    <source>
        <strain evidence="2">CHK156-179</strain>
    </source>
</reference>
<dbReference type="Proteomes" id="UP000824221">
    <property type="component" value="Unassembled WGS sequence"/>
</dbReference>
<accession>A0A9D2GZN3</accession>
<feature type="signal peptide" evidence="1">
    <location>
        <begin position="1"/>
        <end position="25"/>
    </location>
</feature>
<reference evidence="2" key="1">
    <citation type="journal article" date="2021" name="PeerJ">
        <title>Extensive microbial diversity within the chicken gut microbiome revealed by metagenomics and culture.</title>
        <authorList>
            <person name="Gilroy R."/>
            <person name="Ravi A."/>
            <person name="Getino M."/>
            <person name="Pursley I."/>
            <person name="Horton D.L."/>
            <person name="Alikhan N.F."/>
            <person name="Baker D."/>
            <person name="Gharbi K."/>
            <person name="Hall N."/>
            <person name="Watson M."/>
            <person name="Adriaenssens E.M."/>
            <person name="Foster-Nyarko E."/>
            <person name="Jarju S."/>
            <person name="Secka A."/>
            <person name="Antonio M."/>
            <person name="Oren A."/>
            <person name="Chaudhuri R.R."/>
            <person name="La Ragione R."/>
            <person name="Hildebrand F."/>
            <person name="Pallen M.J."/>
        </authorList>
    </citation>
    <scope>NUCLEOTIDE SEQUENCE</scope>
    <source>
        <strain evidence="2">CHK156-179</strain>
    </source>
</reference>
<organism evidence="2 3">
    <name type="scientific">Candidatus Gallimonas gallistercoris</name>
    <dbReference type="NCBI Taxonomy" id="2838602"/>
    <lineage>
        <taxon>Bacteria</taxon>
        <taxon>Bacillati</taxon>
        <taxon>Bacillota</taxon>
        <taxon>Clostridia</taxon>
        <taxon>Candidatus Gallimonas</taxon>
    </lineage>
</organism>
<keyword evidence="1" id="KW-0732">Signal</keyword>
<evidence type="ECO:0008006" key="4">
    <source>
        <dbReference type="Google" id="ProtNLM"/>
    </source>
</evidence>
<sequence>MKKWMQCAVSVALAGCFALSLTACKEEDAPGESAESQFLDDAVHALVQEDYVTADIALSMKQSAEYGDEEERTSLKMRFAKNEQYGVDYSVVRTYEGGYTNETLVVDGVQYLPRQTSDGNVLYYAYPAGTGMAPTVEVISEMILSQDVFGIVDSLYSMARLDEVSGIETDTSKDEMTVRAELEELKSGLLAYLEGLKKSSLDGLNETVNGLLDENITLVDFLDKLNGVLAPEGLVLEEILNDRFVASVLLLALTNGTPTAEELEAVYGDPAGFLYEVLRANGGEQVTNILSEPQAGETVYEYIRRVFGQFKVTGIIDMFYGTGSGAQGFAELKEEFASWAEGKTAYDLAELLWERMVGPYTSLTEYVEEFKKIDFGESYFEASFKADKKGRLTSASFEFNMDAVYTDGDFSDQAEAVYSGTMTLSYDAFTLEAPSKDQLVPSVGASEVDLEAGTVFIPIEWNSAKPDDFVFVTAYLEGEIVVHEQDEWDDYEWSDWVVFEDIDLMQFVETHKTEEGVLVDFSGLVITVKKQKCCAARRAEARRAVF</sequence>
<evidence type="ECO:0000256" key="1">
    <source>
        <dbReference type="SAM" id="SignalP"/>
    </source>
</evidence>
<evidence type="ECO:0000313" key="3">
    <source>
        <dbReference type="Proteomes" id="UP000824221"/>
    </source>
</evidence>
<feature type="chain" id="PRO_5039371137" description="Lipoprotein" evidence="1">
    <location>
        <begin position="26"/>
        <end position="546"/>
    </location>
</feature>
<evidence type="ECO:0000313" key="2">
    <source>
        <dbReference type="EMBL" id="HJA01918.1"/>
    </source>
</evidence>
<gene>
    <name evidence="2" type="ORF">H9797_00860</name>
</gene>
<dbReference type="EMBL" id="DXAJ01000018">
    <property type="protein sequence ID" value="HJA01918.1"/>
    <property type="molecule type" value="Genomic_DNA"/>
</dbReference>
<comment type="caution">
    <text evidence="2">The sequence shown here is derived from an EMBL/GenBank/DDBJ whole genome shotgun (WGS) entry which is preliminary data.</text>
</comment>
<protein>
    <recommendedName>
        <fullName evidence="4">Lipoprotein</fullName>
    </recommendedName>
</protein>
<proteinExistence type="predicted"/>